<dbReference type="SUPFAM" id="SSF51735">
    <property type="entry name" value="NAD(P)-binding Rossmann-fold domains"/>
    <property type="match status" value="1"/>
</dbReference>
<protein>
    <submittedName>
        <fullName evidence="3">Saccharopine dehydrogenase</fullName>
    </submittedName>
</protein>
<evidence type="ECO:0000313" key="4">
    <source>
        <dbReference type="Proteomes" id="UP001363151"/>
    </source>
</evidence>
<organism evidence="3 4">
    <name type="scientific">Aureococcus anophagefferens</name>
    <name type="common">Harmful bloom alga</name>
    <dbReference type="NCBI Taxonomy" id="44056"/>
    <lineage>
        <taxon>Eukaryota</taxon>
        <taxon>Sar</taxon>
        <taxon>Stramenopiles</taxon>
        <taxon>Ochrophyta</taxon>
        <taxon>Pelagophyceae</taxon>
        <taxon>Pelagomonadales</taxon>
        <taxon>Pelagomonadaceae</taxon>
        <taxon>Aureococcus</taxon>
    </lineage>
</organism>
<dbReference type="InterPro" id="IPR036291">
    <property type="entry name" value="NAD(P)-bd_dom_sf"/>
</dbReference>
<dbReference type="InterPro" id="IPR051276">
    <property type="entry name" value="Saccharopine_DH-like_oxidrdct"/>
</dbReference>
<dbReference type="Pfam" id="PF03435">
    <property type="entry name" value="Sacchrp_dh_NADP"/>
    <property type="match status" value="1"/>
</dbReference>
<sequence>MALATATMRAATAAMRGARRFSTTRDYDIVLFGATGFAGRLAAEYALRAHPSKRIAFAGRDAAKLEALKASLDSDADVIVADAADAADVARVAAAATVVASTAGPYAKFGSPLFGACAAGGTHYCDITGEAQWIALMAHEHDGAAKASGATLVPASGFDSVPSDLGCQLAVRRHVDVHGAAPTRVDNYVTKMRGAFQGGTIDTVVNEITNPTPRPPTPSLEGVAKTKIDWAKGRPFGTVALGGTTRHLSPFIMAGANCPVVRRSNAALNYADGLIYSESMALPSLKAAVTNAAALGVGGAMLRFAPTRNLLRSRGMLPESGAGPSRAKMLRGSYAMSFVTTGANGETTVTRWNGAGDPSCISTTVFLVETAVALAEGAAAAPGVLTPASALGAPLLARLRGATWGEGGDAPVITVDHGEA</sequence>
<evidence type="ECO:0000259" key="2">
    <source>
        <dbReference type="Pfam" id="PF03435"/>
    </source>
</evidence>
<dbReference type="PANTHER" id="PTHR12286:SF5">
    <property type="entry name" value="SACCHAROPINE DEHYDROGENASE-LIKE OXIDOREDUCTASE"/>
    <property type="match status" value="1"/>
</dbReference>
<evidence type="ECO:0000256" key="1">
    <source>
        <dbReference type="ARBA" id="ARBA00038048"/>
    </source>
</evidence>
<dbReference type="InterPro" id="IPR005097">
    <property type="entry name" value="Sacchrp_dh_NADP-bd"/>
</dbReference>
<evidence type="ECO:0000313" key="3">
    <source>
        <dbReference type="EMBL" id="KAK7239544.1"/>
    </source>
</evidence>
<reference evidence="3 4" key="1">
    <citation type="submission" date="2024-03" db="EMBL/GenBank/DDBJ databases">
        <title>Aureococcus anophagefferens CCMP1851 and Kratosvirus quantuckense: Draft genome of a second virus-susceptible host strain in the model system.</title>
        <authorList>
            <person name="Chase E."/>
            <person name="Truchon A.R."/>
            <person name="Schepens W."/>
            <person name="Wilhelm S.W."/>
        </authorList>
    </citation>
    <scope>NUCLEOTIDE SEQUENCE [LARGE SCALE GENOMIC DNA]</scope>
    <source>
        <strain evidence="3 4">CCMP1851</strain>
    </source>
</reference>
<gene>
    <name evidence="3" type="ORF">SO694_0002804</name>
</gene>
<dbReference type="PANTHER" id="PTHR12286">
    <property type="entry name" value="SACCHAROPINE DEHYDROGENASE-LIKE OXIDOREDUCTASE"/>
    <property type="match status" value="1"/>
</dbReference>
<keyword evidence="4" id="KW-1185">Reference proteome</keyword>
<accession>A0ABR1FV99</accession>
<dbReference type="Gene3D" id="3.40.50.720">
    <property type="entry name" value="NAD(P)-binding Rossmann-like Domain"/>
    <property type="match status" value="1"/>
</dbReference>
<dbReference type="Proteomes" id="UP001363151">
    <property type="component" value="Unassembled WGS sequence"/>
</dbReference>
<comment type="similarity">
    <text evidence="1">Belongs to the saccharopine dehydrogenase family.</text>
</comment>
<comment type="caution">
    <text evidence="3">The sequence shown here is derived from an EMBL/GenBank/DDBJ whole genome shotgun (WGS) entry which is preliminary data.</text>
</comment>
<feature type="domain" description="Saccharopine dehydrogenase NADP binding" evidence="2">
    <location>
        <begin position="29"/>
        <end position="153"/>
    </location>
</feature>
<dbReference type="EMBL" id="JBBJCI010000223">
    <property type="protein sequence ID" value="KAK7239544.1"/>
    <property type="molecule type" value="Genomic_DNA"/>
</dbReference>
<name>A0ABR1FV99_AURAN</name>
<proteinExistence type="inferred from homology"/>